<evidence type="ECO:0000256" key="3">
    <source>
        <dbReference type="ARBA" id="ARBA00012560"/>
    </source>
</evidence>
<accession>A0A1H3FVH6</accession>
<organism evidence="11 12">
    <name type="scientific">Lachnobacterium bovis DSM 14045</name>
    <dbReference type="NCBI Taxonomy" id="1122142"/>
    <lineage>
        <taxon>Bacteria</taxon>
        <taxon>Bacillati</taxon>
        <taxon>Bacillota</taxon>
        <taxon>Clostridia</taxon>
        <taxon>Lachnospirales</taxon>
        <taxon>Lachnospiraceae</taxon>
        <taxon>Lachnobacterium</taxon>
    </lineage>
</organism>
<evidence type="ECO:0000256" key="10">
    <source>
        <dbReference type="RuleBase" id="RU361207"/>
    </source>
</evidence>
<dbReference type="InterPro" id="IPR017853">
    <property type="entry name" value="GH"/>
</dbReference>
<dbReference type="EC" id="2.4.1.25" evidence="3 10"/>
<evidence type="ECO:0000256" key="9">
    <source>
        <dbReference type="ARBA" id="ARBA00031501"/>
    </source>
</evidence>
<dbReference type="STRING" id="1122142.SAMN02910414_00402"/>
<dbReference type="SUPFAM" id="SSF51445">
    <property type="entry name" value="(Trans)glycosidases"/>
    <property type="match status" value="1"/>
</dbReference>
<dbReference type="PANTHER" id="PTHR32438">
    <property type="entry name" value="4-ALPHA-GLUCANOTRANSFERASE DPE1, CHLOROPLASTIC/AMYLOPLASTIC"/>
    <property type="match status" value="1"/>
</dbReference>
<evidence type="ECO:0000313" key="11">
    <source>
        <dbReference type="EMBL" id="SDX95072.1"/>
    </source>
</evidence>
<evidence type="ECO:0000313" key="12">
    <source>
        <dbReference type="Proteomes" id="UP000183918"/>
    </source>
</evidence>
<dbReference type="Proteomes" id="UP000183918">
    <property type="component" value="Unassembled WGS sequence"/>
</dbReference>
<dbReference type="Gene3D" id="3.20.20.80">
    <property type="entry name" value="Glycosidases"/>
    <property type="match status" value="1"/>
</dbReference>
<dbReference type="Pfam" id="PF02446">
    <property type="entry name" value="Glyco_hydro_77"/>
    <property type="match status" value="1"/>
</dbReference>
<keyword evidence="12" id="KW-1185">Reference proteome</keyword>
<name>A0A1H3FVH6_9FIRM</name>
<dbReference type="GO" id="GO:0004134">
    <property type="term" value="F:4-alpha-glucanotransferase activity"/>
    <property type="evidence" value="ECO:0007669"/>
    <property type="project" value="UniProtKB-EC"/>
</dbReference>
<dbReference type="EMBL" id="FNPG01000005">
    <property type="protein sequence ID" value="SDX95072.1"/>
    <property type="molecule type" value="Genomic_DNA"/>
</dbReference>
<evidence type="ECO:0000256" key="4">
    <source>
        <dbReference type="ARBA" id="ARBA00020295"/>
    </source>
</evidence>
<dbReference type="NCBIfam" id="TIGR00217">
    <property type="entry name" value="malQ"/>
    <property type="match status" value="1"/>
</dbReference>
<comment type="similarity">
    <text evidence="2 10">Belongs to the disproportionating enzyme family.</text>
</comment>
<gene>
    <name evidence="11" type="ORF">SAMN02910414_00402</name>
</gene>
<evidence type="ECO:0000256" key="5">
    <source>
        <dbReference type="ARBA" id="ARBA00022676"/>
    </source>
</evidence>
<dbReference type="AlphaFoldDB" id="A0A1H3FVH6"/>
<dbReference type="OrthoDB" id="9811841at2"/>
<reference evidence="11 12" key="1">
    <citation type="submission" date="2016-10" db="EMBL/GenBank/DDBJ databases">
        <authorList>
            <person name="de Groot N.N."/>
        </authorList>
    </citation>
    <scope>NUCLEOTIDE SEQUENCE [LARGE SCALE GENOMIC DNA]</scope>
    <source>
        <strain evidence="11 12">DSM 14045</strain>
    </source>
</reference>
<evidence type="ECO:0000256" key="8">
    <source>
        <dbReference type="ARBA" id="ARBA00031423"/>
    </source>
</evidence>
<proteinExistence type="inferred from homology"/>
<keyword evidence="7 10" id="KW-0119">Carbohydrate metabolism</keyword>
<dbReference type="NCBIfam" id="NF011080">
    <property type="entry name" value="PRK14508.1-3"/>
    <property type="match status" value="1"/>
</dbReference>
<dbReference type="InterPro" id="IPR003385">
    <property type="entry name" value="Glyco_hydro_77"/>
</dbReference>
<keyword evidence="5 10" id="KW-0328">Glycosyltransferase</keyword>
<evidence type="ECO:0000256" key="7">
    <source>
        <dbReference type="ARBA" id="ARBA00023277"/>
    </source>
</evidence>
<dbReference type="GO" id="GO:0005975">
    <property type="term" value="P:carbohydrate metabolic process"/>
    <property type="evidence" value="ECO:0007669"/>
    <property type="project" value="InterPro"/>
</dbReference>
<sequence length="506" mass="58811">MRTSGILMPISSLPSPYGIGTMGDEAKKFIKFLKKAGQTYWQILPVCPTSYGDSPYQSFSSFAGNPYFIDLDYLLKDGLIIEKELNNLEWGDNDRYVDYGVIYDNRYSILRNAYSRFCKNKPQNFINFCEKEKSWLDDYALFMALKDAHEGQAWFEWEKAYKFRDKDALDEAKTKFSADIEFYKMIQFLFKKQWKDLKKYANKNNIKIIGDIPIYVSADSADVWSNPSEFYLDENLEMIEVAGCPPDAFSEDGQLWGNPLFRWDVMKENNYSWWVRRIKAMADMYNIIRIDHFRGFDSYYAIPAEDDTAKNGKWKKGPGMDLFNKLKEELGELPIIVEDLGYLTQSVKDLLKESGFPGMKVLQFAFDDMNGNEYLPHFYPRECVVYTGTHDNDTIMGWLEEAPKETLDFVTKYLNLTKKEGYNWGVIRGAMSSVADTCILTMQDIIGLGAEARINTPSTLGENWKWRAIPEDFSISARKKLFTYTKMFGRLNESFVKTEIKEKKED</sequence>
<evidence type="ECO:0000256" key="6">
    <source>
        <dbReference type="ARBA" id="ARBA00022679"/>
    </source>
</evidence>
<evidence type="ECO:0000256" key="1">
    <source>
        <dbReference type="ARBA" id="ARBA00000439"/>
    </source>
</evidence>
<protein>
    <recommendedName>
        <fullName evidence="4 10">4-alpha-glucanotransferase</fullName>
        <ecNumber evidence="3 10">2.4.1.25</ecNumber>
    </recommendedName>
    <alternativeName>
        <fullName evidence="8 10">Amylomaltase</fullName>
    </alternativeName>
    <alternativeName>
        <fullName evidence="9 10">Disproportionating enzyme</fullName>
    </alternativeName>
</protein>
<dbReference type="PANTHER" id="PTHR32438:SF5">
    <property type="entry name" value="4-ALPHA-GLUCANOTRANSFERASE DPE1, CHLOROPLASTIC_AMYLOPLASTIC"/>
    <property type="match status" value="1"/>
</dbReference>
<comment type="catalytic activity">
    <reaction evidence="1 10">
        <text>Transfers a segment of a (1-&gt;4)-alpha-D-glucan to a new position in an acceptor, which may be glucose or a (1-&gt;4)-alpha-D-glucan.</text>
        <dbReference type="EC" id="2.4.1.25"/>
    </reaction>
</comment>
<evidence type="ECO:0000256" key="2">
    <source>
        <dbReference type="ARBA" id="ARBA00005684"/>
    </source>
</evidence>
<keyword evidence="6 10" id="KW-0808">Transferase</keyword>